<evidence type="ECO:0000256" key="1">
    <source>
        <dbReference type="SAM" id="Phobius"/>
    </source>
</evidence>
<dbReference type="PANTHER" id="PTHR38731">
    <property type="entry name" value="LIPL45-RELATED LIPOPROTEIN-RELATED"/>
    <property type="match status" value="1"/>
</dbReference>
<dbReference type="RefSeq" id="WP_128982768.1">
    <property type="nucleotide sequence ID" value="NZ_PDKJ01000014.1"/>
</dbReference>
<keyword evidence="1" id="KW-0472">Membrane</keyword>
<feature type="transmembrane region" description="Helical" evidence="1">
    <location>
        <begin position="6"/>
        <end position="25"/>
    </location>
</feature>
<dbReference type="PANTHER" id="PTHR38731:SF1">
    <property type="entry name" value="FECR PROTEIN DOMAIN-CONTAINING PROTEIN"/>
    <property type="match status" value="1"/>
</dbReference>
<keyword evidence="1" id="KW-1133">Transmembrane helix</keyword>
<dbReference type="Gene3D" id="2.60.120.1440">
    <property type="match status" value="1"/>
</dbReference>
<dbReference type="Pfam" id="PF04773">
    <property type="entry name" value="FecR"/>
    <property type="match status" value="1"/>
</dbReference>
<dbReference type="EMBL" id="PDKJ01000014">
    <property type="protein sequence ID" value="RXJ66506.1"/>
    <property type="molecule type" value="Genomic_DNA"/>
</dbReference>
<evidence type="ECO:0000259" key="2">
    <source>
        <dbReference type="Pfam" id="PF04773"/>
    </source>
</evidence>
<evidence type="ECO:0000313" key="4">
    <source>
        <dbReference type="Proteomes" id="UP000290172"/>
    </source>
</evidence>
<evidence type="ECO:0000313" key="3">
    <source>
        <dbReference type="EMBL" id="RXJ66506.1"/>
    </source>
</evidence>
<name>A0A4Q0Y8D9_9BACT</name>
<reference evidence="3 4" key="1">
    <citation type="submission" date="2017-10" db="EMBL/GenBank/DDBJ databases">
        <title>Genomics of the genus Arcobacter.</title>
        <authorList>
            <person name="Perez-Cataluna A."/>
            <person name="Figueras M.J."/>
        </authorList>
    </citation>
    <scope>NUCLEOTIDE SEQUENCE [LARGE SCALE GENOMIC DNA]</scope>
    <source>
        <strain evidence="3 4">CECT 8993</strain>
    </source>
</reference>
<proteinExistence type="predicted"/>
<sequence length="382" mass="43565">MNNKKYIFISVILILCIIGFIYYKLEYSKNTFAQIVSKVGTVNIVDKNGKVLSEVEEGYKLETNEFLETKENSSATIRFVDNSIAIISEKSLVSMSKLKYDQSSKQSISNILLLKGKIESNVTNQETFGSEYKVTTPTLQLAVRGTIFNVHLGGKETKAFVTEGKILVSNDKSSLLLKTGYGIVVDETNELGSPIALLSKPLIDINELNVEYYKKYLSWQKLENAEKYHVQIYSISKYDSLVYDKYINETELNIDSLKNGKYKINIIAVDKYGLEGFKLEEFFEVNSNPKPPIINAPINNEKSKKILFSWKKSDEADKYILEISKTRRFDKILIRVNNLNATLEKISLPLQKGEYFIRMSSIDISKNKGPYSAIYPFKVDKK</sequence>
<gene>
    <name evidence="3" type="ORF">CRV08_12880</name>
</gene>
<dbReference type="Proteomes" id="UP000290172">
    <property type="component" value="Unassembled WGS sequence"/>
</dbReference>
<comment type="caution">
    <text evidence="3">The sequence shown here is derived from an EMBL/GenBank/DDBJ whole genome shotgun (WGS) entry which is preliminary data.</text>
</comment>
<dbReference type="InterPro" id="IPR006860">
    <property type="entry name" value="FecR"/>
</dbReference>
<dbReference type="Gene3D" id="2.60.40.10">
    <property type="entry name" value="Immunoglobulins"/>
    <property type="match status" value="1"/>
</dbReference>
<dbReference type="AlphaFoldDB" id="A0A4Q0Y8D9"/>
<feature type="domain" description="FecR protein" evidence="2">
    <location>
        <begin position="67"/>
        <end position="166"/>
    </location>
</feature>
<accession>A0A4Q0Y8D9</accession>
<keyword evidence="1" id="KW-0812">Transmembrane</keyword>
<dbReference type="InterPro" id="IPR013783">
    <property type="entry name" value="Ig-like_fold"/>
</dbReference>
<protein>
    <recommendedName>
        <fullName evidence="2">FecR protein domain-containing protein</fullName>
    </recommendedName>
</protein>
<organism evidence="3 4">
    <name type="scientific">Halarcobacter ebronensis</name>
    <dbReference type="NCBI Taxonomy" id="1462615"/>
    <lineage>
        <taxon>Bacteria</taxon>
        <taxon>Pseudomonadati</taxon>
        <taxon>Campylobacterota</taxon>
        <taxon>Epsilonproteobacteria</taxon>
        <taxon>Campylobacterales</taxon>
        <taxon>Arcobacteraceae</taxon>
        <taxon>Halarcobacter</taxon>
    </lineage>
</organism>